<evidence type="ECO:0000256" key="6">
    <source>
        <dbReference type="ARBA" id="ARBA00023136"/>
    </source>
</evidence>
<dbReference type="AlphaFoldDB" id="A0A0A8K8V2"/>
<evidence type="ECO:0000256" key="10">
    <source>
        <dbReference type="PROSITE-ProRule" id="PRU00703"/>
    </source>
</evidence>
<name>A0A0A8K8V2_9HYPH</name>
<dbReference type="CDD" id="cd00400">
    <property type="entry name" value="Voltage_gated_ClC"/>
    <property type="match status" value="1"/>
</dbReference>
<dbReference type="InterPro" id="IPR001807">
    <property type="entry name" value="ClC"/>
</dbReference>
<evidence type="ECO:0000256" key="5">
    <source>
        <dbReference type="ARBA" id="ARBA00023065"/>
    </source>
</evidence>
<dbReference type="Pfam" id="PF00654">
    <property type="entry name" value="Voltage_CLC"/>
    <property type="match status" value="1"/>
</dbReference>
<dbReference type="EMBL" id="AP014648">
    <property type="protein sequence ID" value="BAQ18414.1"/>
    <property type="molecule type" value="Genomic_DNA"/>
</dbReference>
<keyword evidence="7" id="KW-0869">Chloride channel</keyword>
<feature type="transmembrane region" description="Helical" evidence="11">
    <location>
        <begin position="282"/>
        <end position="300"/>
    </location>
</feature>
<dbReference type="HOGENOM" id="CLU_015263_5_2_5"/>
<dbReference type="InterPro" id="IPR046342">
    <property type="entry name" value="CBS_dom_sf"/>
</dbReference>
<evidence type="ECO:0000256" key="8">
    <source>
        <dbReference type="ARBA" id="ARBA00023214"/>
    </source>
</evidence>
<feature type="transmembrane region" description="Helical" evidence="11">
    <location>
        <begin position="209"/>
        <end position="228"/>
    </location>
</feature>
<keyword evidence="8" id="KW-0868">Chloride</keyword>
<dbReference type="PROSITE" id="PS51371">
    <property type="entry name" value="CBS"/>
    <property type="match status" value="1"/>
</dbReference>
<keyword evidence="5" id="KW-0406">Ion transport</keyword>
<dbReference type="InterPro" id="IPR000644">
    <property type="entry name" value="CBS_dom"/>
</dbReference>
<dbReference type="Proteomes" id="UP000031643">
    <property type="component" value="Chromosome"/>
</dbReference>
<accession>A0A0A8K8V2</accession>
<dbReference type="GO" id="GO:0005254">
    <property type="term" value="F:chloride channel activity"/>
    <property type="evidence" value="ECO:0007669"/>
    <property type="project" value="UniProtKB-KW"/>
</dbReference>
<keyword evidence="2" id="KW-0813">Transport</keyword>
<protein>
    <submittedName>
        <fullName evidence="13">Chloride channel protein</fullName>
    </submittedName>
</protein>
<feature type="transmembrane region" description="Helical" evidence="11">
    <location>
        <begin position="351"/>
        <end position="370"/>
    </location>
</feature>
<feature type="transmembrane region" description="Helical" evidence="11">
    <location>
        <begin position="31"/>
        <end position="56"/>
    </location>
</feature>
<evidence type="ECO:0000256" key="4">
    <source>
        <dbReference type="ARBA" id="ARBA00022989"/>
    </source>
</evidence>
<feature type="domain" description="CBS" evidence="12">
    <location>
        <begin position="465"/>
        <end position="537"/>
    </location>
</feature>
<sequence length="543" mass="56943">MALRRAQLLDTARRWTIPNLKHFQETRQTTVWLLAPLIGLATGVAAILFRLAIGVFQLPWLHTMSEHVAAAARHQPWWVVMLAPAAGGLLVGLLLRYALTAKRTVAVPDVMEARVNGGRGLHLGQGLISAVTSALSLGCGGSAGREGPIVHLGASIAVACSENLNLPNAARRTLLASGAAGAVAASFNAPIAGVLFAQEVILGHFSIRTFVPLVLSSVVATIVSQAWFGNVAAFIVPSYSIASYLEVPAFILLGIVAAAVAVVFQLTILSTDWAARNVKIPLVMRPVIGGLMVGIIAIWFPEVLGVGYDTTDAALKDQLTIGMMLLLIGLKTVATAITLSSRFGGGVFSPALYLGAMTGGAFGLIAAAAVPEVGSSEGLYAILGMGAVAAAVLGAPISTTVMVFELTGGFELSLALLLTVAVANGINQAVLGRSLFQAQLESRGIVLHEGPHRTIMKDLRVSDIMRPLAEGEPTELPESDREHAIPSNETLETALRAFDTLGAEALPVVDPHDRGRIVGRISQAHALRAFNKELIATSVEEHR</sequence>
<evidence type="ECO:0000259" key="12">
    <source>
        <dbReference type="PROSITE" id="PS51371"/>
    </source>
</evidence>
<dbReference type="InterPro" id="IPR014743">
    <property type="entry name" value="Cl-channel_core"/>
</dbReference>
<evidence type="ECO:0000256" key="11">
    <source>
        <dbReference type="SAM" id="Phobius"/>
    </source>
</evidence>
<keyword evidence="4 11" id="KW-1133">Transmembrane helix</keyword>
<evidence type="ECO:0000256" key="7">
    <source>
        <dbReference type="ARBA" id="ARBA00023173"/>
    </source>
</evidence>
<dbReference type="GO" id="GO:0034707">
    <property type="term" value="C:chloride channel complex"/>
    <property type="evidence" value="ECO:0007669"/>
    <property type="project" value="UniProtKB-KW"/>
</dbReference>
<evidence type="ECO:0000313" key="14">
    <source>
        <dbReference type="Proteomes" id="UP000031643"/>
    </source>
</evidence>
<comment type="subcellular location">
    <subcellularLocation>
        <location evidence="1">Membrane</location>
        <topology evidence="1">Multi-pass membrane protein</topology>
    </subcellularLocation>
</comment>
<feature type="transmembrane region" description="Helical" evidence="11">
    <location>
        <begin position="382"/>
        <end position="404"/>
    </location>
</feature>
<dbReference type="SUPFAM" id="SSF81340">
    <property type="entry name" value="Clc chloride channel"/>
    <property type="match status" value="1"/>
</dbReference>
<dbReference type="Gene3D" id="1.10.3080.10">
    <property type="entry name" value="Clc chloride channel"/>
    <property type="match status" value="1"/>
</dbReference>
<dbReference type="InterPro" id="IPR050368">
    <property type="entry name" value="ClC-type_chloride_channel"/>
</dbReference>
<evidence type="ECO:0000256" key="3">
    <source>
        <dbReference type="ARBA" id="ARBA00022692"/>
    </source>
</evidence>
<proteinExistence type="predicted"/>
<dbReference type="STRING" id="1384459.GL4_2982"/>
<keyword evidence="6 11" id="KW-0472">Membrane</keyword>
<keyword evidence="14" id="KW-1185">Reference proteome</keyword>
<evidence type="ECO:0000256" key="9">
    <source>
        <dbReference type="ARBA" id="ARBA00023303"/>
    </source>
</evidence>
<organism evidence="13 14">
    <name type="scientific">Methyloceanibacter caenitepidi</name>
    <dbReference type="NCBI Taxonomy" id="1384459"/>
    <lineage>
        <taxon>Bacteria</taxon>
        <taxon>Pseudomonadati</taxon>
        <taxon>Pseudomonadota</taxon>
        <taxon>Alphaproteobacteria</taxon>
        <taxon>Hyphomicrobiales</taxon>
        <taxon>Hyphomicrobiaceae</taxon>
        <taxon>Methyloceanibacter</taxon>
    </lineage>
</organism>
<keyword evidence="3 11" id="KW-0812">Transmembrane</keyword>
<gene>
    <name evidence="13" type="ORF">GL4_2982</name>
</gene>
<dbReference type="OrthoDB" id="9767361at2"/>
<feature type="transmembrane region" description="Helical" evidence="11">
    <location>
        <begin position="320"/>
        <end position="339"/>
    </location>
</feature>
<evidence type="ECO:0000256" key="1">
    <source>
        <dbReference type="ARBA" id="ARBA00004141"/>
    </source>
</evidence>
<dbReference type="PRINTS" id="PR00762">
    <property type="entry name" value="CLCHANNEL"/>
</dbReference>
<feature type="transmembrane region" description="Helical" evidence="11">
    <location>
        <begin position="174"/>
        <end position="197"/>
    </location>
</feature>
<keyword evidence="10" id="KW-0129">CBS domain</keyword>
<keyword evidence="9" id="KW-0407">Ion channel</keyword>
<dbReference type="PANTHER" id="PTHR43427">
    <property type="entry name" value="CHLORIDE CHANNEL PROTEIN CLC-E"/>
    <property type="match status" value="1"/>
</dbReference>
<evidence type="ECO:0000256" key="2">
    <source>
        <dbReference type="ARBA" id="ARBA00022448"/>
    </source>
</evidence>
<feature type="transmembrane region" description="Helical" evidence="11">
    <location>
        <begin position="248"/>
        <end position="270"/>
    </location>
</feature>
<feature type="transmembrane region" description="Helical" evidence="11">
    <location>
        <begin position="120"/>
        <end position="143"/>
    </location>
</feature>
<dbReference type="KEGG" id="mcg:GL4_2982"/>
<dbReference type="SUPFAM" id="SSF54631">
    <property type="entry name" value="CBS-domain pair"/>
    <property type="match status" value="1"/>
</dbReference>
<dbReference type="RefSeq" id="WP_045368540.1">
    <property type="nucleotide sequence ID" value="NZ_AP014648.1"/>
</dbReference>
<reference evidence="13 14" key="1">
    <citation type="submission" date="2014-09" db="EMBL/GenBank/DDBJ databases">
        <title>Genome sequencing of Methyloceanibacter caenitepidi Gela4.</title>
        <authorList>
            <person name="Takeuchi M."/>
            <person name="Susumu S."/>
            <person name="Kamagata Y."/>
            <person name="Oshima K."/>
            <person name="Hattori M."/>
            <person name="Iwasaki W."/>
        </authorList>
    </citation>
    <scope>NUCLEOTIDE SEQUENCE [LARGE SCALE GENOMIC DNA]</scope>
    <source>
        <strain evidence="13 14">Gela4</strain>
    </source>
</reference>
<dbReference type="PANTHER" id="PTHR43427:SF6">
    <property type="entry name" value="CHLORIDE CHANNEL PROTEIN CLC-E"/>
    <property type="match status" value="1"/>
</dbReference>
<evidence type="ECO:0000313" key="13">
    <source>
        <dbReference type="EMBL" id="BAQ18414.1"/>
    </source>
</evidence>
<feature type="transmembrane region" description="Helical" evidence="11">
    <location>
        <begin position="76"/>
        <end position="99"/>
    </location>
</feature>